<dbReference type="Proteomes" id="UP001174909">
    <property type="component" value="Unassembled WGS sequence"/>
</dbReference>
<evidence type="ECO:0000313" key="4">
    <source>
        <dbReference type="Proteomes" id="UP001174909"/>
    </source>
</evidence>
<name>A0AA35RAD2_GEOBA</name>
<dbReference type="FunFam" id="3.40.50.720:FF:000084">
    <property type="entry name" value="Short-chain dehydrogenase reductase"/>
    <property type="match status" value="1"/>
</dbReference>
<dbReference type="EMBL" id="CASHTH010000800">
    <property type="protein sequence ID" value="CAI8007790.1"/>
    <property type="molecule type" value="Genomic_DNA"/>
</dbReference>
<dbReference type="Gene3D" id="3.40.50.720">
    <property type="entry name" value="NAD(P)-binding Rossmann-like Domain"/>
    <property type="match status" value="1"/>
</dbReference>
<sequence length="247" mass="25939">MKKFAGKVAIVTGGAAGIGGASARLLAEHGASVLIADINTAEAQANAETIRARGGTAEVTSTNVGRHEEIAAMVQTAIDHWGRLDILVNNAFSPTDESDGDAIAVSEDAWDAGMATLVKAHFLAAKYAVPHMRASGGGSIVNISSVHGLLMAPQKLIYEAGKSAVIGVTKQMAIDFGPDGIRVNAICPGHIVTERQKERWDANPSGLRYFEDQYPVRRTGVPLDIANAVSFLCSDEASFITGPCARR</sequence>
<dbReference type="GO" id="GO:0016491">
    <property type="term" value="F:oxidoreductase activity"/>
    <property type="evidence" value="ECO:0007669"/>
    <property type="project" value="UniProtKB-KW"/>
</dbReference>
<accession>A0AA35RAD2</accession>
<dbReference type="SUPFAM" id="SSF51735">
    <property type="entry name" value="NAD(P)-binding Rossmann-fold domains"/>
    <property type="match status" value="1"/>
</dbReference>
<evidence type="ECO:0000256" key="2">
    <source>
        <dbReference type="ARBA" id="ARBA00023002"/>
    </source>
</evidence>
<keyword evidence="2" id="KW-0560">Oxidoreductase</keyword>
<dbReference type="InterPro" id="IPR036291">
    <property type="entry name" value="NAD(P)-bd_dom_sf"/>
</dbReference>
<dbReference type="PANTHER" id="PTHR24321:SF8">
    <property type="entry name" value="ESTRADIOL 17-BETA-DEHYDROGENASE 8-RELATED"/>
    <property type="match status" value="1"/>
</dbReference>
<organism evidence="3 4">
    <name type="scientific">Geodia barretti</name>
    <name type="common">Barrett's horny sponge</name>
    <dbReference type="NCBI Taxonomy" id="519541"/>
    <lineage>
        <taxon>Eukaryota</taxon>
        <taxon>Metazoa</taxon>
        <taxon>Porifera</taxon>
        <taxon>Demospongiae</taxon>
        <taxon>Heteroscleromorpha</taxon>
        <taxon>Tetractinellida</taxon>
        <taxon>Astrophorina</taxon>
        <taxon>Geodiidae</taxon>
        <taxon>Geodia</taxon>
    </lineage>
</organism>
<comment type="similarity">
    <text evidence="1">Belongs to the short-chain dehydrogenases/reductases (SDR) family.</text>
</comment>
<dbReference type="AlphaFoldDB" id="A0AA35RAD2"/>
<dbReference type="NCBIfam" id="NF005559">
    <property type="entry name" value="PRK07231.1"/>
    <property type="match status" value="1"/>
</dbReference>
<dbReference type="PRINTS" id="PR00080">
    <property type="entry name" value="SDRFAMILY"/>
</dbReference>
<protein>
    <submittedName>
        <fullName evidence="3">Uncharacterized oxidoreductase TM_0325</fullName>
    </submittedName>
</protein>
<reference evidence="3" key="1">
    <citation type="submission" date="2023-03" db="EMBL/GenBank/DDBJ databases">
        <authorList>
            <person name="Steffen K."/>
            <person name="Cardenas P."/>
        </authorList>
    </citation>
    <scope>NUCLEOTIDE SEQUENCE</scope>
</reference>
<gene>
    <name evidence="3" type="ORF">GBAR_LOCUS5378</name>
</gene>
<dbReference type="InterPro" id="IPR002347">
    <property type="entry name" value="SDR_fam"/>
</dbReference>
<proteinExistence type="inferred from homology"/>
<comment type="caution">
    <text evidence="3">The sequence shown here is derived from an EMBL/GenBank/DDBJ whole genome shotgun (WGS) entry which is preliminary data.</text>
</comment>
<dbReference type="Pfam" id="PF13561">
    <property type="entry name" value="adh_short_C2"/>
    <property type="match status" value="1"/>
</dbReference>
<evidence type="ECO:0000256" key="1">
    <source>
        <dbReference type="ARBA" id="ARBA00006484"/>
    </source>
</evidence>
<dbReference type="PRINTS" id="PR00081">
    <property type="entry name" value="GDHRDH"/>
</dbReference>
<keyword evidence="4" id="KW-1185">Reference proteome</keyword>
<dbReference type="PANTHER" id="PTHR24321">
    <property type="entry name" value="DEHYDROGENASES, SHORT CHAIN"/>
    <property type="match status" value="1"/>
</dbReference>
<evidence type="ECO:0000313" key="3">
    <source>
        <dbReference type="EMBL" id="CAI8007790.1"/>
    </source>
</evidence>
<dbReference type="CDD" id="cd05233">
    <property type="entry name" value="SDR_c"/>
    <property type="match status" value="1"/>
</dbReference>